<dbReference type="Pfam" id="PF01266">
    <property type="entry name" value="DAO"/>
    <property type="match status" value="1"/>
</dbReference>
<dbReference type="Proteomes" id="UP000253919">
    <property type="component" value="Unassembled WGS sequence"/>
</dbReference>
<evidence type="ECO:0000256" key="4">
    <source>
        <dbReference type="ARBA" id="ARBA00023014"/>
    </source>
</evidence>
<dbReference type="InterPro" id="IPR036188">
    <property type="entry name" value="FAD/NAD-bd_sf"/>
</dbReference>
<evidence type="ECO:0000256" key="5">
    <source>
        <dbReference type="ARBA" id="ARBA00023157"/>
    </source>
</evidence>
<dbReference type="SUPFAM" id="SSF50022">
    <property type="entry name" value="ISP domain"/>
    <property type="match status" value="1"/>
</dbReference>
<sequence length="519" mass="57211">MRIDSGFTQSVWKHGVDMPFTTTLQSDLQCDVCVVGAGISGLTTAYLLAQEGKKVIVLESKGIGGGETSRTTAHISNALDDRYDKLIQLHGEKNARLAAESHTEAIRRIEEIVKKENIACDFERVNGYLFVQPSDSEEELDKELDACWKLGFVGVTKLKKCPVPSLSEGPVLCFPDQAHFHPMKYLAGLSQAILDKEGCLLFTDTHVQTFDNSGGLVRVKTEIGHTITANQVVVATNSPINDTVKIHTKQAPYRTYVIGVKVLEDAVPNALYWDNSEPYHYIRLVKDQHPDAIQAGQDKYNVLIVGGEDHKTGQETDEKERLRCLEEWTREKFPMAGDVVYSWSGQVLEPVDYLAYIGKNPGEDNVYIATGDSGHGMTHGTIAGILITDLIVGRKNAWEKLYNPGRVTLSGSSAMEFIKENINVAAQYTDWVTPGEVETAEEVLPGTGSILRKGVNKVAVYCDLEGIRHEHSAVCPHLGCIVHWNNLEKSWDCPCHGSRFDPYGKVVTGPALSDLSSPK</sequence>
<evidence type="ECO:0000259" key="6">
    <source>
        <dbReference type="PROSITE" id="PS51296"/>
    </source>
</evidence>
<protein>
    <submittedName>
        <fullName evidence="7">Gamma-glutamylputrescine oxidoreductase</fullName>
        <ecNumber evidence="7">1.4.3.-</ecNumber>
    </submittedName>
</protein>
<keyword evidence="3" id="KW-0408">Iron</keyword>
<dbReference type="PANTHER" id="PTHR13847">
    <property type="entry name" value="SARCOSINE DEHYDROGENASE-RELATED"/>
    <property type="match status" value="1"/>
</dbReference>
<dbReference type="Gene3D" id="2.102.10.10">
    <property type="entry name" value="Rieske [2Fe-2S] iron-sulphur domain"/>
    <property type="match status" value="1"/>
</dbReference>
<reference evidence="7 8" key="1">
    <citation type="submission" date="2018-04" db="EMBL/GenBank/DDBJ databases">
        <title>Adhaeribacter sp. HMF7616 genome sequencing and assembly.</title>
        <authorList>
            <person name="Kang H."/>
            <person name="Kang J."/>
            <person name="Cha I."/>
            <person name="Kim H."/>
            <person name="Joh K."/>
        </authorList>
    </citation>
    <scope>NUCLEOTIDE SEQUENCE [LARGE SCALE GENOMIC DNA]</scope>
    <source>
        <strain evidence="7 8">HMF7616</strain>
    </source>
</reference>
<dbReference type="GO" id="GO:0051537">
    <property type="term" value="F:2 iron, 2 sulfur cluster binding"/>
    <property type="evidence" value="ECO:0007669"/>
    <property type="project" value="UniProtKB-KW"/>
</dbReference>
<keyword evidence="5" id="KW-1015">Disulfide bond</keyword>
<dbReference type="InterPro" id="IPR036922">
    <property type="entry name" value="Rieske_2Fe-2S_sf"/>
</dbReference>
<dbReference type="Gene3D" id="3.30.9.10">
    <property type="entry name" value="D-Amino Acid Oxidase, subunit A, domain 2"/>
    <property type="match status" value="1"/>
</dbReference>
<dbReference type="SUPFAM" id="SSF51905">
    <property type="entry name" value="FAD/NAD(P)-binding domain"/>
    <property type="match status" value="1"/>
</dbReference>
<dbReference type="EC" id="1.4.3.-" evidence="7"/>
<keyword evidence="7" id="KW-0560">Oxidoreductase</keyword>
<keyword evidence="8" id="KW-1185">Reference proteome</keyword>
<evidence type="ECO:0000313" key="8">
    <source>
        <dbReference type="Proteomes" id="UP000253919"/>
    </source>
</evidence>
<proteinExistence type="predicted"/>
<dbReference type="GO" id="GO:0016020">
    <property type="term" value="C:membrane"/>
    <property type="evidence" value="ECO:0007669"/>
    <property type="project" value="InterPro"/>
</dbReference>
<dbReference type="GO" id="GO:0016491">
    <property type="term" value="F:oxidoreductase activity"/>
    <property type="evidence" value="ECO:0007669"/>
    <property type="project" value="UniProtKB-KW"/>
</dbReference>
<accession>A0A369QH74</accession>
<dbReference type="InterPro" id="IPR017941">
    <property type="entry name" value="Rieske_2Fe-2S"/>
</dbReference>
<dbReference type="GO" id="GO:0046872">
    <property type="term" value="F:metal ion binding"/>
    <property type="evidence" value="ECO:0007669"/>
    <property type="project" value="UniProtKB-KW"/>
</dbReference>
<dbReference type="Pfam" id="PF00355">
    <property type="entry name" value="Rieske"/>
    <property type="match status" value="1"/>
</dbReference>
<name>A0A369QH74_9BACT</name>
<keyword evidence="4" id="KW-0411">Iron-sulfur</keyword>
<dbReference type="InterPro" id="IPR006076">
    <property type="entry name" value="FAD-dep_OxRdtase"/>
</dbReference>
<keyword evidence="1" id="KW-0001">2Fe-2S</keyword>
<feature type="domain" description="Rieske" evidence="6">
    <location>
        <begin position="435"/>
        <end position="519"/>
    </location>
</feature>
<dbReference type="AlphaFoldDB" id="A0A369QH74"/>
<dbReference type="RefSeq" id="WP_115372034.1">
    <property type="nucleotide sequence ID" value="NZ_QASA01000001.1"/>
</dbReference>
<dbReference type="PANTHER" id="PTHR13847:SF281">
    <property type="entry name" value="FAD DEPENDENT OXIDOREDUCTASE DOMAIN-CONTAINING PROTEIN"/>
    <property type="match status" value="1"/>
</dbReference>
<evidence type="ECO:0000256" key="2">
    <source>
        <dbReference type="ARBA" id="ARBA00022723"/>
    </source>
</evidence>
<dbReference type="PRINTS" id="PR00162">
    <property type="entry name" value="RIESKE"/>
</dbReference>
<gene>
    <name evidence="7" type="primary">puuB</name>
    <name evidence="7" type="ORF">AHMF7616_01211</name>
</gene>
<dbReference type="InterPro" id="IPR005805">
    <property type="entry name" value="Rieske_Fe-S_prot_C"/>
</dbReference>
<comment type="caution">
    <text evidence="7">The sequence shown here is derived from an EMBL/GenBank/DDBJ whole genome shotgun (WGS) entry which is preliminary data.</text>
</comment>
<dbReference type="OrthoDB" id="9767869at2"/>
<evidence type="ECO:0000256" key="3">
    <source>
        <dbReference type="ARBA" id="ARBA00023004"/>
    </source>
</evidence>
<evidence type="ECO:0000313" key="7">
    <source>
        <dbReference type="EMBL" id="RDC62617.1"/>
    </source>
</evidence>
<organism evidence="7 8">
    <name type="scientific">Adhaeribacter pallidiroseus</name>
    <dbReference type="NCBI Taxonomy" id="2072847"/>
    <lineage>
        <taxon>Bacteria</taxon>
        <taxon>Pseudomonadati</taxon>
        <taxon>Bacteroidota</taxon>
        <taxon>Cytophagia</taxon>
        <taxon>Cytophagales</taxon>
        <taxon>Hymenobacteraceae</taxon>
        <taxon>Adhaeribacter</taxon>
    </lineage>
</organism>
<keyword evidence="2" id="KW-0479">Metal-binding</keyword>
<evidence type="ECO:0000256" key="1">
    <source>
        <dbReference type="ARBA" id="ARBA00022714"/>
    </source>
</evidence>
<dbReference type="PROSITE" id="PS51296">
    <property type="entry name" value="RIESKE"/>
    <property type="match status" value="1"/>
</dbReference>
<dbReference type="EMBL" id="QASA01000001">
    <property type="protein sequence ID" value="RDC62617.1"/>
    <property type="molecule type" value="Genomic_DNA"/>
</dbReference>
<dbReference type="GO" id="GO:0005737">
    <property type="term" value="C:cytoplasm"/>
    <property type="evidence" value="ECO:0007669"/>
    <property type="project" value="TreeGrafter"/>
</dbReference>
<dbReference type="Gene3D" id="3.50.50.60">
    <property type="entry name" value="FAD/NAD(P)-binding domain"/>
    <property type="match status" value="1"/>
</dbReference>